<evidence type="ECO:0000313" key="1">
    <source>
        <dbReference type="EMBL" id="CAI9761328.1"/>
    </source>
</evidence>
<name>A0AAD1Z2W7_9LAMI</name>
<keyword evidence="2" id="KW-1185">Reference proteome</keyword>
<dbReference type="Proteomes" id="UP000834106">
    <property type="component" value="Chromosome 5"/>
</dbReference>
<gene>
    <name evidence="1" type="ORF">FPE_LOCUS8758</name>
</gene>
<sequence>MPNPFEAAHLGSGFPIPPLHMPTVPLLDFSKIEASGRSDPTLNSLVAHNPNQPHFVDPYKLYLGLHQAQLPLPQQGVSYKNQAVLQACTTKPSSSKETRDHENDLPGRRTYGRIYLLSAILLKLYNKVEFLDEEMRENQVEFGVHDSHGHSRWLRPVSSMSFAQGGPLAEALRPLSVAGGRGVGSNSSSPYDSIR</sequence>
<dbReference type="EMBL" id="OU503040">
    <property type="protein sequence ID" value="CAI9761328.1"/>
    <property type="molecule type" value="Genomic_DNA"/>
</dbReference>
<accession>A0AAD1Z2W7</accession>
<evidence type="ECO:0000313" key="2">
    <source>
        <dbReference type="Proteomes" id="UP000834106"/>
    </source>
</evidence>
<proteinExistence type="predicted"/>
<reference evidence="1" key="1">
    <citation type="submission" date="2023-05" db="EMBL/GenBank/DDBJ databases">
        <authorList>
            <person name="Huff M."/>
        </authorList>
    </citation>
    <scope>NUCLEOTIDE SEQUENCE</scope>
</reference>
<protein>
    <submittedName>
        <fullName evidence="1">Uncharacterized protein</fullName>
    </submittedName>
</protein>
<organism evidence="1 2">
    <name type="scientific">Fraxinus pennsylvanica</name>
    <dbReference type="NCBI Taxonomy" id="56036"/>
    <lineage>
        <taxon>Eukaryota</taxon>
        <taxon>Viridiplantae</taxon>
        <taxon>Streptophyta</taxon>
        <taxon>Embryophyta</taxon>
        <taxon>Tracheophyta</taxon>
        <taxon>Spermatophyta</taxon>
        <taxon>Magnoliopsida</taxon>
        <taxon>eudicotyledons</taxon>
        <taxon>Gunneridae</taxon>
        <taxon>Pentapetalae</taxon>
        <taxon>asterids</taxon>
        <taxon>lamiids</taxon>
        <taxon>Lamiales</taxon>
        <taxon>Oleaceae</taxon>
        <taxon>Oleeae</taxon>
        <taxon>Fraxinus</taxon>
    </lineage>
</organism>
<dbReference type="AlphaFoldDB" id="A0AAD1Z2W7"/>